<evidence type="ECO:0000256" key="1">
    <source>
        <dbReference type="SAM" id="MobiDB-lite"/>
    </source>
</evidence>
<proteinExistence type="predicted"/>
<dbReference type="Proteomes" id="UP000286235">
    <property type="component" value="Unassembled WGS sequence"/>
</dbReference>
<name>A0A420VFX6_9BACI</name>
<evidence type="ECO:0000313" key="2">
    <source>
        <dbReference type="EMBL" id="RKO62318.1"/>
    </source>
</evidence>
<feature type="region of interest" description="Disordered" evidence="1">
    <location>
        <begin position="21"/>
        <end position="45"/>
    </location>
</feature>
<keyword evidence="3" id="KW-1185">Reference proteome</keyword>
<dbReference type="AlphaFoldDB" id="A0A420VFX6"/>
<comment type="caution">
    <text evidence="2">The sequence shown here is derived from an EMBL/GenBank/DDBJ whole genome shotgun (WGS) entry which is preliminary data.</text>
</comment>
<dbReference type="SUPFAM" id="SSF54593">
    <property type="entry name" value="Glyoxalase/Bleomycin resistance protein/Dihydroxybiphenyl dioxygenase"/>
    <property type="match status" value="1"/>
</dbReference>
<organism evidence="2 3">
    <name type="scientific">Caldibacillus debilis GB1</name>
    <dbReference type="NCBI Taxonomy" id="1339248"/>
    <lineage>
        <taxon>Bacteria</taxon>
        <taxon>Bacillati</taxon>
        <taxon>Bacillota</taxon>
        <taxon>Bacilli</taxon>
        <taxon>Bacillales</taxon>
        <taxon>Bacillaceae</taxon>
        <taxon>Caldibacillus</taxon>
    </lineage>
</organism>
<accession>A0A420VFX6</accession>
<evidence type="ECO:0000313" key="3">
    <source>
        <dbReference type="Proteomes" id="UP000286235"/>
    </source>
</evidence>
<gene>
    <name evidence="2" type="ORF">Cdeb_01054</name>
</gene>
<feature type="compositionally biased region" description="Basic and acidic residues" evidence="1">
    <location>
        <begin position="30"/>
        <end position="43"/>
    </location>
</feature>
<dbReference type="InterPro" id="IPR029068">
    <property type="entry name" value="Glyas_Bleomycin-R_OHBP_Dase"/>
</dbReference>
<reference evidence="2 3" key="1">
    <citation type="submission" date="2013-12" db="EMBL/GenBank/DDBJ databases">
        <title>Genome and proteome characterization of Caldibacillus debilis GB1 derived from a cellulolytic aero-tolerant co-culture.</title>
        <authorList>
            <person name="Wushke S.T."/>
            <person name="Zhang X."/>
            <person name="Fristensky B."/>
            <person name="Wilkins J.A."/>
            <person name="Levin D.B."/>
            <person name="Sparling R."/>
        </authorList>
    </citation>
    <scope>NUCLEOTIDE SEQUENCE [LARGE SCALE GENOMIC DNA]</scope>
    <source>
        <strain evidence="2 3">GB1</strain>
    </source>
</reference>
<dbReference type="EMBL" id="AZRV01000023">
    <property type="protein sequence ID" value="RKO62318.1"/>
    <property type="molecule type" value="Genomic_DNA"/>
</dbReference>
<sequence>MTDDLPSRSVWINKMTRCRSSGRTGFSPKESCRFPPDGHRRSLPDPGAPRLFGRRIFVIDGGFRYNTGHDRSFPDFSNPSCLSGGTKMKWAIPHLHIPNCREAVEFYRRIFGGTIKNVQPADGMEGFRGQGGKYLLPCFLFMNGPFFISPLSSPARFVKAA</sequence>
<protein>
    <submittedName>
        <fullName evidence="2">Uncharacterized protein</fullName>
    </submittedName>
</protein>
<dbReference type="Gene3D" id="3.10.180.10">
    <property type="entry name" value="2,3-Dihydroxybiphenyl 1,2-Dioxygenase, domain 1"/>
    <property type="match status" value="1"/>
</dbReference>